<name>A0A7S0K9B3_9STRA</name>
<accession>A0A7S0K9B3</accession>
<sequence length="509" mass="56044">MKEYLLLLTAAISATNTNASLIRRAQASSGSVHVVGACTYDNVVSAYDVVFPGAGLSTLTTQLGNPGDVAGAVSQLCAAAEPGSSVEFDEASGNGYQFDFNYYSGGTSFNNGGEEPLAIDAARVLRYWENKGQSAPLEFPTHIDMFDSCELRAAMCCFTNVRSDGAGPDLTSMEDDGMLANAEICTVDQYLNPTMTHVKSGHSVYNAKSTDRNYCTGFAWESDATSVSNTFAGNTLLYVSMIDSLVGKNYVKSVPGAPLCGCVEKMPQVTKADCVQAWEGYSFDYDGSSLTVTYKLALEDCGTDLMSHYEASGFHSTEEVNSLKSYLVGDGNCVEAQDDFIASKYQLVRGGTNIFDSVDLEKWEPVYSRGLLDYYGPTPYATNDQFMALFNASPNKVVRRICKSCFKSHSDIYYKRLTTVPNNVTDFFSYFLTDWVEEQNILGTDFDLYSSYEAALNETDYDKWRYCNYNYAGVGFPRDCGWFGYVGSNWNSIDKTWGYGYDVAFFVEK</sequence>
<evidence type="ECO:0000313" key="1">
    <source>
        <dbReference type="EMBL" id="CAD8574228.1"/>
    </source>
</evidence>
<proteinExistence type="predicted"/>
<organism evidence="1">
    <name type="scientific">Leptocylindrus aporus</name>
    <dbReference type="NCBI Taxonomy" id="1398097"/>
    <lineage>
        <taxon>Eukaryota</taxon>
        <taxon>Sar</taxon>
        <taxon>Stramenopiles</taxon>
        <taxon>Ochrophyta</taxon>
        <taxon>Bacillariophyta</taxon>
        <taxon>Coscinodiscophyceae</taxon>
        <taxon>Chaetocerotophycidae</taxon>
        <taxon>Leptocylindrales</taxon>
        <taxon>Leptocylindraceae</taxon>
        <taxon>Leptocylindrus</taxon>
    </lineage>
</organism>
<protein>
    <submittedName>
        <fullName evidence="1">Uncharacterized protein</fullName>
    </submittedName>
</protein>
<gene>
    <name evidence="1" type="ORF">LDAN0322_LOCUS372</name>
</gene>
<dbReference type="EMBL" id="HBEU01000553">
    <property type="protein sequence ID" value="CAD8574228.1"/>
    <property type="molecule type" value="Transcribed_RNA"/>
</dbReference>
<dbReference type="AlphaFoldDB" id="A0A7S0K9B3"/>
<reference evidence="1" key="1">
    <citation type="submission" date="2021-01" db="EMBL/GenBank/DDBJ databases">
        <authorList>
            <person name="Corre E."/>
            <person name="Pelletier E."/>
            <person name="Niang G."/>
            <person name="Scheremetjew M."/>
            <person name="Finn R."/>
            <person name="Kale V."/>
            <person name="Holt S."/>
            <person name="Cochrane G."/>
            <person name="Meng A."/>
            <person name="Brown T."/>
            <person name="Cohen L."/>
        </authorList>
    </citation>
    <scope>NUCLEOTIDE SEQUENCE</scope>
    <source>
        <strain evidence="1">B651</strain>
    </source>
</reference>